<dbReference type="EMBL" id="JAJSOF020000011">
    <property type="protein sequence ID" value="KAJ4444973.1"/>
    <property type="molecule type" value="Genomic_DNA"/>
</dbReference>
<reference evidence="2 3" key="1">
    <citation type="journal article" date="2022" name="Allergy">
        <title>Genome assembly and annotation of Periplaneta americana reveal a comprehensive cockroach allergen profile.</title>
        <authorList>
            <person name="Wang L."/>
            <person name="Xiong Q."/>
            <person name="Saelim N."/>
            <person name="Wang L."/>
            <person name="Nong W."/>
            <person name="Wan A.T."/>
            <person name="Shi M."/>
            <person name="Liu X."/>
            <person name="Cao Q."/>
            <person name="Hui J.H.L."/>
            <person name="Sookrung N."/>
            <person name="Leung T.F."/>
            <person name="Tungtrongchitr A."/>
            <person name="Tsui S.K.W."/>
        </authorList>
    </citation>
    <scope>NUCLEOTIDE SEQUENCE [LARGE SCALE GENOMIC DNA]</scope>
    <source>
        <strain evidence="2">PWHHKU_190912</strain>
    </source>
</reference>
<accession>A0ABQ8TED7</accession>
<name>A0ABQ8TED7_PERAM</name>
<keyword evidence="3" id="KW-1185">Reference proteome</keyword>
<gene>
    <name evidence="2" type="ORF">ANN_06772</name>
</gene>
<sequence>MAGLCEGGNEPPGSLKASNVRVGFRGWCTWCVAKLHGFYRAVALKTTTTQQSKRQPPTSRQRGRSPEAYPHTRIGVRSFVSVEHIYRTIYDQDKRSSIIPT</sequence>
<proteinExistence type="predicted"/>
<feature type="region of interest" description="Disordered" evidence="1">
    <location>
        <begin position="46"/>
        <end position="71"/>
    </location>
</feature>
<organism evidence="2 3">
    <name type="scientific">Periplaneta americana</name>
    <name type="common">American cockroach</name>
    <name type="synonym">Blatta americana</name>
    <dbReference type="NCBI Taxonomy" id="6978"/>
    <lineage>
        <taxon>Eukaryota</taxon>
        <taxon>Metazoa</taxon>
        <taxon>Ecdysozoa</taxon>
        <taxon>Arthropoda</taxon>
        <taxon>Hexapoda</taxon>
        <taxon>Insecta</taxon>
        <taxon>Pterygota</taxon>
        <taxon>Neoptera</taxon>
        <taxon>Polyneoptera</taxon>
        <taxon>Dictyoptera</taxon>
        <taxon>Blattodea</taxon>
        <taxon>Blattoidea</taxon>
        <taxon>Blattidae</taxon>
        <taxon>Blattinae</taxon>
        <taxon>Periplaneta</taxon>
    </lineage>
</organism>
<evidence type="ECO:0000313" key="2">
    <source>
        <dbReference type="EMBL" id="KAJ4444973.1"/>
    </source>
</evidence>
<protein>
    <submittedName>
        <fullName evidence="2">Uncharacterized protein</fullName>
    </submittedName>
</protein>
<dbReference type="Proteomes" id="UP001148838">
    <property type="component" value="Unassembled WGS sequence"/>
</dbReference>
<feature type="compositionally biased region" description="Polar residues" evidence="1">
    <location>
        <begin position="46"/>
        <end position="60"/>
    </location>
</feature>
<evidence type="ECO:0000256" key="1">
    <source>
        <dbReference type="SAM" id="MobiDB-lite"/>
    </source>
</evidence>
<comment type="caution">
    <text evidence="2">The sequence shown here is derived from an EMBL/GenBank/DDBJ whole genome shotgun (WGS) entry which is preliminary data.</text>
</comment>
<evidence type="ECO:0000313" key="3">
    <source>
        <dbReference type="Proteomes" id="UP001148838"/>
    </source>
</evidence>